<feature type="region of interest" description="Disordered" evidence="1">
    <location>
        <begin position="134"/>
        <end position="227"/>
    </location>
</feature>
<feature type="compositionally biased region" description="Polar residues" evidence="1">
    <location>
        <begin position="134"/>
        <end position="153"/>
    </location>
</feature>
<sequence length="337" mass="38242">MAKKMDEDRGYRIHPNEKRTFILYASTFIIKWAESSIQICECDDEVGGASLSKCEFLVQRGSEGKFKLILAVRTKFTIEGRESGEGSISWEPAKDDYEDVLEYSPPVLRHSIEMKNPKFELKISFYEGQRNTTVVRDQARTGSINGGNYSPNGNREERNRDVSGAEKEKKQNKMERHNPSTSPTPNVQMKNPSTSPTPNVQMKNPSTSPTPNVQMKNPSTLPTPNVQMKNITGGYQFTATMVDPYTVCQNRWKTSVSQKNGGKHMTTIREPEPDITLITHNPDPDSTPSVNFWRNYVFRMPGGKQFITRFPDPSLRNAPPNLDPNYTSETVHEWTVE</sequence>
<feature type="compositionally biased region" description="Polar residues" evidence="1">
    <location>
        <begin position="179"/>
        <end position="227"/>
    </location>
</feature>
<dbReference type="EMBL" id="JAMYWD010000003">
    <property type="protein sequence ID" value="KAJ4975513.1"/>
    <property type="molecule type" value="Genomic_DNA"/>
</dbReference>
<evidence type="ECO:0000313" key="3">
    <source>
        <dbReference type="Proteomes" id="UP001141806"/>
    </source>
</evidence>
<organism evidence="2 3">
    <name type="scientific">Protea cynaroides</name>
    <dbReference type="NCBI Taxonomy" id="273540"/>
    <lineage>
        <taxon>Eukaryota</taxon>
        <taxon>Viridiplantae</taxon>
        <taxon>Streptophyta</taxon>
        <taxon>Embryophyta</taxon>
        <taxon>Tracheophyta</taxon>
        <taxon>Spermatophyta</taxon>
        <taxon>Magnoliopsida</taxon>
        <taxon>Proteales</taxon>
        <taxon>Proteaceae</taxon>
        <taxon>Protea</taxon>
    </lineage>
</organism>
<reference evidence="2" key="1">
    <citation type="journal article" date="2023" name="Plant J.">
        <title>The genome of the king protea, Protea cynaroides.</title>
        <authorList>
            <person name="Chang J."/>
            <person name="Duong T.A."/>
            <person name="Schoeman C."/>
            <person name="Ma X."/>
            <person name="Roodt D."/>
            <person name="Barker N."/>
            <person name="Li Z."/>
            <person name="Van de Peer Y."/>
            <person name="Mizrachi E."/>
        </authorList>
    </citation>
    <scope>NUCLEOTIDE SEQUENCE</scope>
    <source>
        <tissue evidence="2">Young leaves</tissue>
    </source>
</reference>
<accession>A0A9Q0KRI2</accession>
<dbReference type="AlphaFoldDB" id="A0A9Q0KRI2"/>
<dbReference type="Proteomes" id="UP001141806">
    <property type="component" value="Unassembled WGS sequence"/>
</dbReference>
<comment type="caution">
    <text evidence="2">The sequence shown here is derived from an EMBL/GenBank/DDBJ whole genome shotgun (WGS) entry which is preliminary data.</text>
</comment>
<name>A0A9Q0KRI2_9MAGN</name>
<protein>
    <submittedName>
        <fullName evidence="2">Uncharacterized protein</fullName>
    </submittedName>
</protein>
<proteinExistence type="predicted"/>
<feature type="region of interest" description="Disordered" evidence="1">
    <location>
        <begin position="318"/>
        <end position="337"/>
    </location>
</feature>
<gene>
    <name evidence="2" type="ORF">NE237_000619</name>
</gene>
<feature type="compositionally biased region" description="Basic and acidic residues" evidence="1">
    <location>
        <begin position="154"/>
        <end position="178"/>
    </location>
</feature>
<keyword evidence="3" id="KW-1185">Reference proteome</keyword>
<evidence type="ECO:0000313" key="2">
    <source>
        <dbReference type="EMBL" id="KAJ4975513.1"/>
    </source>
</evidence>
<evidence type="ECO:0000256" key="1">
    <source>
        <dbReference type="SAM" id="MobiDB-lite"/>
    </source>
</evidence>